<dbReference type="RefSeq" id="WP_167185227.1">
    <property type="nucleotide sequence ID" value="NZ_JAAONZ010000005.1"/>
</dbReference>
<dbReference type="InterPro" id="IPR013108">
    <property type="entry name" value="Amidohydro_3"/>
</dbReference>
<dbReference type="AlphaFoldDB" id="A0A9E5JWA2"/>
<feature type="domain" description="Amidohydrolase 3" evidence="1">
    <location>
        <begin position="93"/>
        <end position="582"/>
    </location>
</feature>
<dbReference type="PANTHER" id="PTHR22642">
    <property type="entry name" value="IMIDAZOLONEPROPIONASE"/>
    <property type="match status" value="1"/>
</dbReference>
<gene>
    <name evidence="2" type="ORF">G8770_09330</name>
</gene>
<dbReference type="SUPFAM" id="SSF51338">
    <property type="entry name" value="Composite domain of metallo-dependent hydrolases"/>
    <property type="match status" value="1"/>
</dbReference>
<protein>
    <submittedName>
        <fullName evidence="2">Amidohydrolase</fullName>
    </submittedName>
</protein>
<evidence type="ECO:0000313" key="3">
    <source>
        <dbReference type="Proteomes" id="UP000787472"/>
    </source>
</evidence>
<dbReference type="InterPro" id="IPR032466">
    <property type="entry name" value="Metal_Hydrolase"/>
</dbReference>
<dbReference type="SUPFAM" id="SSF51556">
    <property type="entry name" value="Metallo-dependent hydrolases"/>
    <property type="match status" value="1"/>
</dbReference>
<proteinExistence type="predicted"/>
<dbReference type="Pfam" id="PF07969">
    <property type="entry name" value="Amidohydro_3"/>
    <property type="match status" value="1"/>
</dbReference>
<comment type="caution">
    <text evidence="2">The sequence shown here is derived from an EMBL/GenBank/DDBJ whole genome shotgun (WGS) entry which is preliminary data.</text>
</comment>
<evidence type="ECO:0000313" key="2">
    <source>
        <dbReference type="EMBL" id="NHO65741.1"/>
    </source>
</evidence>
<accession>A0A9E5JWA2</accession>
<dbReference type="Gene3D" id="3.10.310.70">
    <property type="match status" value="1"/>
</dbReference>
<dbReference type="Gene3D" id="3.20.20.140">
    <property type="entry name" value="Metal-dependent hydrolases"/>
    <property type="match status" value="1"/>
</dbReference>
<organism evidence="2 3">
    <name type="scientific">Pseudomaricurvus hydrocarbonicus</name>
    <dbReference type="NCBI Taxonomy" id="1470433"/>
    <lineage>
        <taxon>Bacteria</taxon>
        <taxon>Pseudomonadati</taxon>
        <taxon>Pseudomonadota</taxon>
        <taxon>Gammaproteobacteria</taxon>
        <taxon>Cellvibrionales</taxon>
        <taxon>Cellvibrionaceae</taxon>
        <taxon>Pseudomaricurvus</taxon>
    </lineage>
</organism>
<dbReference type="EMBL" id="JAAONZ010000005">
    <property type="protein sequence ID" value="NHO65741.1"/>
    <property type="molecule type" value="Genomic_DNA"/>
</dbReference>
<dbReference type="Proteomes" id="UP000787472">
    <property type="component" value="Unassembled WGS sequence"/>
</dbReference>
<reference evidence="2" key="1">
    <citation type="submission" date="2020-03" db="EMBL/GenBank/DDBJ databases">
        <authorList>
            <person name="Guo F."/>
        </authorList>
    </citation>
    <scope>NUCLEOTIDE SEQUENCE</scope>
    <source>
        <strain evidence="2">JCM 30134</strain>
    </source>
</reference>
<dbReference type="PANTHER" id="PTHR22642:SF2">
    <property type="entry name" value="PROTEIN LONG AFTER FAR-RED 3"/>
    <property type="match status" value="1"/>
</dbReference>
<dbReference type="InterPro" id="IPR033932">
    <property type="entry name" value="YtcJ-like"/>
</dbReference>
<dbReference type="InterPro" id="IPR011059">
    <property type="entry name" value="Metal-dep_hydrolase_composite"/>
</dbReference>
<dbReference type="CDD" id="cd01300">
    <property type="entry name" value="YtcJ_like"/>
    <property type="match status" value="1"/>
</dbReference>
<name>A0A9E5JWA2_9GAMM</name>
<keyword evidence="3" id="KW-1185">Reference proteome</keyword>
<sequence length="585" mass="64719">MLNLLPSLPNLVRHLLLLTSIALLPSCTTPEIADANTDIAPADTVILGAQIHTENINQPQATAIAVDQGKIVYVGDDTGAKKWIGAGTETLKLDGDLVLPGLVDGHTHAGILSLFASVEVVDTPNPEPEALLTWLQQYAANNPDLEFIVVGYFRTADFGLQGPHKALLDKAVNDRPVAIMDDSGHSMWLNSKALEVMGIDRNTPDPAPGLAFYQRDSNNEPTGWIKEFSSAPVQERILRTATAADLENNLEKFLQFLSSRGVTQLYDGGNLWLHDKVYSALSKLDRENRLPLHYEGTVHVHLPDQIDQAIPELKRLRQTYTGTNLHFNTVKIHFDGVHEISTSAVLQPFANDSSNQGGTLISQARLVAFIQQLHEEKMDLHLHVVGDRATRIALDAYEQAGAQHWDYPRLTLCHLELVDEADIPRFQQLGVVANFTPHWFGDLFQGGAETLGKRNHHKMRAKAFFDAGATVTFSSDVVVPFEFDRASPWVGMQIGHNRQDLEGGQKAPVMQPADQKLSLEQLVRGYTLNGAYQLRQDSNAGSLSVGKDADLVILDHNIFQQDPYHIAQTQALKTMLKGRFVYQKD</sequence>
<dbReference type="Gene3D" id="2.30.40.10">
    <property type="entry name" value="Urease, subunit C, domain 1"/>
    <property type="match status" value="1"/>
</dbReference>
<dbReference type="GO" id="GO:0016810">
    <property type="term" value="F:hydrolase activity, acting on carbon-nitrogen (but not peptide) bonds"/>
    <property type="evidence" value="ECO:0007669"/>
    <property type="project" value="InterPro"/>
</dbReference>
<evidence type="ECO:0000259" key="1">
    <source>
        <dbReference type="Pfam" id="PF07969"/>
    </source>
</evidence>